<dbReference type="InterPro" id="IPR002372">
    <property type="entry name" value="PQQ_rpt_dom"/>
</dbReference>
<dbReference type="Proteomes" id="UP000636264">
    <property type="component" value="Unassembled WGS sequence"/>
</dbReference>
<dbReference type="AlphaFoldDB" id="A0A916RVB7"/>
<organism evidence="2 3">
    <name type="scientific">Nitratireductor aestuarii</name>
    <dbReference type="NCBI Taxonomy" id="1735103"/>
    <lineage>
        <taxon>Bacteria</taxon>
        <taxon>Pseudomonadati</taxon>
        <taxon>Pseudomonadota</taxon>
        <taxon>Alphaproteobacteria</taxon>
        <taxon>Hyphomicrobiales</taxon>
        <taxon>Phyllobacteriaceae</taxon>
        <taxon>Nitratireductor</taxon>
    </lineage>
</organism>
<proteinExistence type="predicted"/>
<reference evidence="2" key="1">
    <citation type="journal article" date="2014" name="Int. J. Syst. Evol. Microbiol.">
        <title>Complete genome sequence of Corynebacterium casei LMG S-19264T (=DSM 44701T), isolated from a smear-ripened cheese.</title>
        <authorList>
            <consortium name="US DOE Joint Genome Institute (JGI-PGF)"/>
            <person name="Walter F."/>
            <person name="Albersmeier A."/>
            <person name="Kalinowski J."/>
            <person name="Ruckert C."/>
        </authorList>
    </citation>
    <scope>NUCLEOTIDE SEQUENCE</scope>
    <source>
        <strain evidence="2">CGMCC 1.15320</strain>
    </source>
</reference>
<feature type="domain" description="Pyrrolo-quinoline quinone repeat" evidence="1">
    <location>
        <begin position="52"/>
        <end position="133"/>
    </location>
</feature>
<dbReference type="SUPFAM" id="SSF50998">
    <property type="entry name" value="Quinoprotein alcohol dehydrogenase-like"/>
    <property type="match status" value="2"/>
</dbReference>
<dbReference type="PANTHER" id="PTHR34512:SF30">
    <property type="entry name" value="OUTER MEMBRANE PROTEIN ASSEMBLY FACTOR BAMB"/>
    <property type="match status" value="1"/>
</dbReference>
<protein>
    <recommendedName>
        <fullName evidence="1">Pyrrolo-quinoline quinone repeat domain-containing protein</fullName>
    </recommendedName>
</protein>
<evidence type="ECO:0000259" key="1">
    <source>
        <dbReference type="Pfam" id="PF13360"/>
    </source>
</evidence>
<sequence>MFDRFLVADKSVGRLDLRWSVPFPALVRVPVFSPDGSGYIVCYAEKTRSYILQKFAPDSGELEWSTQLHNGGYGAIAAGDQCIAVPTGFTDITGVHSASGRILWKYRSSSRVRSPVAFTGNHFIASSGDTLFKLNELGEECARTTPNDCFFYGLPREQGRIVYSLCAVTGDFGFSQLHLCAMDWLDGLIWTTSLSDGHVVSSDTSGFAMTDDRLYATAGQSISCLDRASGTLLWSATFPSIVGRHMPILHRDRILVGSLSGQLACLDAATGKIRWTFAGQTMVTSPPSIVGDTVLVTVDGHLCLLAIKDGREIHRVPIGHAPYSAVAIRNGTAFVGAGDPPYFGGLFAFDMLPVDHKEPDYITAASSVCEYLDEARCLIRLDVRNCVEEIENVEIDAAVILGTGNQSQALQPDRRVGTGFFFAIKPSKFLVNGCYCLPVKILLRNGAPVHRTISVALDMVSPRVSKFELGGFDPVGQTHYLHSGAAVAQMIQHRFAQSITPQARFREMVDYVRERADYEPFNLWRLVFQRVFMAGVADVRNLPEYKNERA</sequence>
<gene>
    <name evidence="2" type="ORF">GCM10011385_26110</name>
</gene>
<comment type="caution">
    <text evidence="2">The sequence shown here is derived from an EMBL/GenBank/DDBJ whole genome shotgun (WGS) entry which is preliminary data.</text>
</comment>
<dbReference type="Pfam" id="PF13360">
    <property type="entry name" value="PQQ_2"/>
    <property type="match status" value="2"/>
</dbReference>
<dbReference type="SMART" id="SM00564">
    <property type="entry name" value="PQQ"/>
    <property type="match status" value="4"/>
</dbReference>
<dbReference type="InterPro" id="IPR015943">
    <property type="entry name" value="WD40/YVTN_repeat-like_dom_sf"/>
</dbReference>
<accession>A0A916RVB7</accession>
<dbReference type="Gene3D" id="2.130.10.10">
    <property type="entry name" value="YVTN repeat-like/Quinoprotein amine dehydrogenase"/>
    <property type="match status" value="2"/>
</dbReference>
<name>A0A916RVB7_9HYPH</name>
<evidence type="ECO:0000313" key="2">
    <source>
        <dbReference type="EMBL" id="GGA71024.1"/>
    </source>
</evidence>
<reference evidence="2" key="2">
    <citation type="submission" date="2020-09" db="EMBL/GenBank/DDBJ databases">
        <authorList>
            <person name="Sun Q."/>
            <person name="Zhou Y."/>
        </authorList>
    </citation>
    <scope>NUCLEOTIDE SEQUENCE</scope>
    <source>
        <strain evidence="2">CGMCC 1.15320</strain>
    </source>
</reference>
<dbReference type="PANTHER" id="PTHR34512">
    <property type="entry name" value="CELL SURFACE PROTEIN"/>
    <property type="match status" value="1"/>
</dbReference>
<feature type="domain" description="Pyrrolo-quinoline quinone repeat" evidence="1">
    <location>
        <begin position="220"/>
        <end position="319"/>
    </location>
</feature>
<dbReference type="InterPro" id="IPR011047">
    <property type="entry name" value="Quinoprotein_ADH-like_sf"/>
</dbReference>
<dbReference type="RefSeq" id="WP_188721501.1">
    <property type="nucleotide sequence ID" value="NZ_BMIF01000007.1"/>
</dbReference>
<evidence type="ECO:0000313" key="3">
    <source>
        <dbReference type="Proteomes" id="UP000636264"/>
    </source>
</evidence>
<dbReference type="InterPro" id="IPR018391">
    <property type="entry name" value="PQQ_b-propeller_rpt"/>
</dbReference>
<dbReference type="EMBL" id="BMIF01000007">
    <property type="protein sequence ID" value="GGA71024.1"/>
    <property type="molecule type" value="Genomic_DNA"/>
</dbReference>
<keyword evidence="3" id="KW-1185">Reference proteome</keyword>